<evidence type="ECO:0000313" key="2">
    <source>
        <dbReference type="Proteomes" id="UP000655443"/>
    </source>
</evidence>
<evidence type="ECO:0000313" key="1">
    <source>
        <dbReference type="EMBL" id="GGW24189.1"/>
    </source>
</evidence>
<keyword evidence="2" id="KW-1185">Reference proteome</keyword>
<dbReference type="AlphaFoldDB" id="A0A918MHA4"/>
<name>A0A918MHA4_9ACTN</name>
<gene>
    <name evidence="1" type="ORF">GCM10010339_94000</name>
</gene>
<comment type="caution">
    <text evidence="1">The sequence shown here is derived from an EMBL/GenBank/DDBJ whole genome shotgun (WGS) entry which is preliminary data.</text>
</comment>
<sequence length="101" mass="10810">MYRPLGISHHDVRDPCRARCEGELLGEITADGHDEIDADLCGRAPDLTVGFNGFVAQLQHLSEYGDPPAARGLGRLAVRGVRTSCLTAIFRSSVTVGAVHP</sequence>
<dbReference type="Proteomes" id="UP000655443">
    <property type="component" value="Unassembled WGS sequence"/>
</dbReference>
<proteinExistence type="predicted"/>
<reference evidence="1" key="2">
    <citation type="submission" date="2020-09" db="EMBL/GenBank/DDBJ databases">
        <authorList>
            <person name="Sun Q."/>
            <person name="Ohkuma M."/>
        </authorList>
    </citation>
    <scope>NUCLEOTIDE SEQUENCE</scope>
    <source>
        <strain evidence="1">JCM 4714</strain>
    </source>
</reference>
<protein>
    <submittedName>
        <fullName evidence="1">Uncharacterized protein</fullName>
    </submittedName>
</protein>
<dbReference type="EMBL" id="BMVG01000087">
    <property type="protein sequence ID" value="GGW24189.1"/>
    <property type="molecule type" value="Genomic_DNA"/>
</dbReference>
<organism evidence="1 2">
    <name type="scientific">Streptomyces alanosinicus</name>
    <dbReference type="NCBI Taxonomy" id="68171"/>
    <lineage>
        <taxon>Bacteria</taxon>
        <taxon>Bacillati</taxon>
        <taxon>Actinomycetota</taxon>
        <taxon>Actinomycetes</taxon>
        <taxon>Kitasatosporales</taxon>
        <taxon>Streptomycetaceae</taxon>
        <taxon>Streptomyces</taxon>
    </lineage>
</organism>
<accession>A0A918MHA4</accession>
<reference evidence="1" key="1">
    <citation type="journal article" date="2014" name="Int. J. Syst. Evol. Microbiol.">
        <title>Complete genome sequence of Corynebacterium casei LMG S-19264T (=DSM 44701T), isolated from a smear-ripened cheese.</title>
        <authorList>
            <consortium name="US DOE Joint Genome Institute (JGI-PGF)"/>
            <person name="Walter F."/>
            <person name="Albersmeier A."/>
            <person name="Kalinowski J."/>
            <person name="Ruckert C."/>
        </authorList>
    </citation>
    <scope>NUCLEOTIDE SEQUENCE</scope>
    <source>
        <strain evidence="1">JCM 4714</strain>
    </source>
</reference>
<dbReference type="RefSeq" id="WP_373311021.1">
    <property type="nucleotide sequence ID" value="NZ_BMVG01000087.1"/>
</dbReference>